<dbReference type="Gene3D" id="3.50.50.60">
    <property type="entry name" value="FAD/NAD(P)-binding domain"/>
    <property type="match status" value="1"/>
</dbReference>
<keyword evidence="2" id="KW-0560">Oxidoreductase</keyword>
<dbReference type="Pfam" id="PF01266">
    <property type="entry name" value="DAO"/>
    <property type="match status" value="1"/>
</dbReference>
<accession>A0ABU0W1B3</accession>
<dbReference type="PANTHER" id="PTHR43757">
    <property type="entry name" value="AMINOMETHYLTRANSFERASE"/>
    <property type="match status" value="1"/>
</dbReference>
<dbReference type="InterPro" id="IPR013977">
    <property type="entry name" value="GcvT_C"/>
</dbReference>
<evidence type="ECO:0000259" key="4">
    <source>
        <dbReference type="Pfam" id="PF01571"/>
    </source>
</evidence>
<dbReference type="InterPro" id="IPR036188">
    <property type="entry name" value="FAD/NAD-bd_sf"/>
</dbReference>
<evidence type="ECO:0000259" key="3">
    <source>
        <dbReference type="Pfam" id="PF01266"/>
    </source>
</evidence>
<evidence type="ECO:0000256" key="2">
    <source>
        <dbReference type="ARBA" id="ARBA00023002"/>
    </source>
</evidence>
<dbReference type="EMBL" id="JAVDBT010000016">
    <property type="protein sequence ID" value="MDQ2067809.1"/>
    <property type="molecule type" value="Genomic_DNA"/>
</dbReference>
<dbReference type="Gene3D" id="2.40.30.110">
    <property type="entry name" value="Aminomethyltransferase beta-barrel domains"/>
    <property type="match status" value="1"/>
</dbReference>
<dbReference type="Gene3D" id="3.30.9.10">
    <property type="entry name" value="D-Amino Acid Oxidase, subunit A, domain 2"/>
    <property type="match status" value="1"/>
</dbReference>
<dbReference type="InterPro" id="IPR006222">
    <property type="entry name" value="GCVT_N"/>
</dbReference>
<dbReference type="InterPro" id="IPR027266">
    <property type="entry name" value="TrmE/GcvT-like"/>
</dbReference>
<reference evidence="7 8" key="1">
    <citation type="submission" date="2023-08" db="EMBL/GenBank/DDBJ databases">
        <title>Characterization of two Paracoccaceae strains isolated from Phycosphere and proposal of Xinfangfangia lacusdiani sp. nov.</title>
        <authorList>
            <person name="Deng Y."/>
            <person name="Zhang Y.Q."/>
        </authorList>
    </citation>
    <scope>NUCLEOTIDE SEQUENCE [LARGE SCALE GENOMIC DNA]</scope>
    <source>
        <strain evidence="7 8">CPCC 101601</strain>
    </source>
</reference>
<dbReference type="PANTHER" id="PTHR43757:SF2">
    <property type="entry name" value="AMINOMETHYLTRANSFERASE, MITOCHONDRIAL"/>
    <property type="match status" value="1"/>
</dbReference>
<evidence type="ECO:0000313" key="8">
    <source>
        <dbReference type="Proteomes" id="UP001239680"/>
    </source>
</evidence>
<evidence type="ECO:0000259" key="5">
    <source>
        <dbReference type="Pfam" id="PF08669"/>
    </source>
</evidence>
<sequence>MTNILAQSTLNIQTDESARGKPLPSHAKCVVIGGGVVGCSILFHLSKFGWKDVILLERNELTSGSSWHAAGQIHTISSDPNISRLQSYTINLYKEIEELSGQSVGLHLTGGFYLASNKTWYDYLKRERSKARYMGLNQEFISPEEVARRHPLINPKYYHAALWDDQDGDLDPSGTTYAFAKAARHYGGQYFTHTPVIATKMRSDGQWEVTTSRGTVIAEHVVNCGGLWAREVGHMAGLNLPVQPMEHHYLLTDRIEEVATFGSRLPCGFDYEANLYFRQERDGMLLGTYEPVGVPWKVGGTPWDFGHELLQPNLEHIADRLELGFERIPALANAGIKDAINGPFTFGPDGNPMIGPVPGMRNYWCAVGVMAGFCQGGGVGLTMAEWMIDGEPSIDVWAMDVARFGKWASPDWGTVKSCENYERRFVMTFPNETLPKGRRQQTTALYDRLVAKGARMGQAFGLENALWFANGPEDAHEIPTFERNRSFDYVAAECKAVSEAVAGIEIANFGKHEIKGPGARAWLDRTMAGFVPKPGRIALNPMITEKGRVYGDLTVACLAEDHFMLFGSGGMQDAHSRFWAKTLPADVTHKNQTAEWHGIALSGPKSRELLAWITRDDVSAEAFKFRDTRQTFVGGVPVILNRISFSGELGFELYCHPQYLIRLSEAIEEAGADLGYRWYGSRALMSLRLEKGWGAWGLEFRPDFNAIECGMDSLINWKKDFVGKATTLKAKEEGPKRKLVVLTIDTPIDVSLDEAVMAGDEAVGYITSGGYAHRLGKSMAMAYVATAHSAPGTKLQVEILGERYDAEVQDGAIYDPSGQRMRA</sequence>
<keyword evidence="8" id="KW-1185">Reference proteome</keyword>
<feature type="domain" description="FAD dependent oxidoreductase" evidence="3">
    <location>
        <begin position="29"/>
        <end position="386"/>
    </location>
</feature>
<dbReference type="Gene3D" id="3.30.1360.120">
    <property type="entry name" value="Probable tRNA modification gtpase trme, domain 1"/>
    <property type="match status" value="1"/>
</dbReference>
<comment type="similarity">
    <text evidence="1">Belongs to the GcvT family.</text>
</comment>
<dbReference type="Proteomes" id="UP001239680">
    <property type="component" value="Unassembled WGS sequence"/>
</dbReference>
<feature type="domain" description="Aminomethyltransferase C-terminal" evidence="5">
    <location>
        <begin position="737"/>
        <end position="815"/>
    </location>
</feature>
<dbReference type="SUPFAM" id="SSF103025">
    <property type="entry name" value="Folate-binding domain"/>
    <property type="match status" value="1"/>
</dbReference>
<dbReference type="InterPro" id="IPR032503">
    <property type="entry name" value="FAO_M"/>
</dbReference>
<protein>
    <submittedName>
        <fullName evidence="7">FAD-dependent oxidoreductase</fullName>
    </submittedName>
</protein>
<evidence type="ECO:0000256" key="1">
    <source>
        <dbReference type="ARBA" id="ARBA00008609"/>
    </source>
</evidence>
<dbReference type="Pfam" id="PF08669">
    <property type="entry name" value="GCV_T_C"/>
    <property type="match status" value="1"/>
</dbReference>
<dbReference type="InterPro" id="IPR028896">
    <property type="entry name" value="GcvT/YgfZ/DmdA"/>
</dbReference>
<name>A0ABU0W1B3_9RHOB</name>
<dbReference type="Pfam" id="PF01571">
    <property type="entry name" value="GCV_T"/>
    <property type="match status" value="1"/>
</dbReference>
<dbReference type="SUPFAM" id="SSF101790">
    <property type="entry name" value="Aminomethyltransferase beta-barrel domain"/>
    <property type="match status" value="1"/>
</dbReference>
<evidence type="ECO:0000259" key="6">
    <source>
        <dbReference type="Pfam" id="PF16350"/>
    </source>
</evidence>
<dbReference type="InterPro" id="IPR029043">
    <property type="entry name" value="GcvT/YgfZ_C"/>
</dbReference>
<organism evidence="7 8">
    <name type="scientific">Pseudogemmobacter lacusdianii</name>
    <dbReference type="NCBI Taxonomy" id="3069608"/>
    <lineage>
        <taxon>Bacteria</taxon>
        <taxon>Pseudomonadati</taxon>
        <taxon>Pseudomonadota</taxon>
        <taxon>Alphaproteobacteria</taxon>
        <taxon>Rhodobacterales</taxon>
        <taxon>Paracoccaceae</taxon>
        <taxon>Pseudogemmobacter</taxon>
    </lineage>
</organism>
<evidence type="ECO:0000313" key="7">
    <source>
        <dbReference type="EMBL" id="MDQ2067809.1"/>
    </source>
</evidence>
<feature type="domain" description="GCVT N-terminal" evidence="4">
    <location>
        <begin position="445"/>
        <end position="719"/>
    </location>
</feature>
<dbReference type="RefSeq" id="WP_306681519.1">
    <property type="nucleotide sequence ID" value="NZ_JAVDBT010000016.1"/>
</dbReference>
<dbReference type="SUPFAM" id="SSF54373">
    <property type="entry name" value="FAD-linked reductases, C-terminal domain"/>
    <property type="match status" value="1"/>
</dbReference>
<comment type="caution">
    <text evidence="7">The sequence shown here is derived from an EMBL/GenBank/DDBJ whole genome shotgun (WGS) entry which is preliminary data.</text>
</comment>
<dbReference type="Pfam" id="PF16350">
    <property type="entry name" value="FAO_M"/>
    <property type="match status" value="1"/>
</dbReference>
<gene>
    <name evidence="7" type="ORF">Q9295_15635</name>
</gene>
<dbReference type="InterPro" id="IPR006076">
    <property type="entry name" value="FAD-dep_OxRdtase"/>
</dbReference>
<feature type="domain" description="FAD dependent oxidoreductase central" evidence="6">
    <location>
        <begin position="389"/>
        <end position="442"/>
    </location>
</feature>
<proteinExistence type="inferred from homology"/>
<dbReference type="Gene3D" id="3.30.70.1400">
    <property type="entry name" value="Aminomethyltransferase beta-barrel domains"/>
    <property type="match status" value="1"/>
</dbReference>
<dbReference type="SUPFAM" id="SSF51905">
    <property type="entry name" value="FAD/NAD(P)-binding domain"/>
    <property type="match status" value="1"/>
</dbReference>